<dbReference type="Proteomes" id="UP000030528">
    <property type="component" value="Unassembled WGS sequence"/>
</dbReference>
<organism evidence="1 2">
    <name type="scientific">Pontibacillus halophilus JSM 076056 = DSM 19796</name>
    <dbReference type="NCBI Taxonomy" id="1385510"/>
    <lineage>
        <taxon>Bacteria</taxon>
        <taxon>Bacillati</taxon>
        <taxon>Bacillota</taxon>
        <taxon>Bacilli</taxon>
        <taxon>Bacillales</taxon>
        <taxon>Bacillaceae</taxon>
        <taxon>Pontibacillus</taxon>
    </lineage>
</organism>
<evidence type="ECO:0000313" key="1">
    <source>
        <dbReference type="EMBL" id="KGX92296.1"/>
    </source>
</evidence>
<dbReference type="OrthoDB" id="2445738at2"/>
<reference evidence="1 2" key="1">
    <citation type="submission" date="2013-08" db="EMBL/GenBank/DDBJ databases">
        <authorList>
            <person name="Huang J."/>
            <person name="Wang G."/>
        </authorList>
    </citation>
    <scope>NUCLEOTIDE SEQUENCE [LARGE SCALE GENOMIC DNA]</scope>
    <source>
        <strain evidence="1 2">JSM 076056</strain>
    </source>
</reference>
<keyword evidence="2" id="KW-1185">Reference proteome</keyword>
<dbReference type="RefSeq" id="WP_026799610.1">
    <property type="nucleotide sequence ID" value="NZ_AULI01000002.1"/>
</dbReference>
<accession>A0A0A5GGB6</accession>
<dbReference type="STRING" id="1385510.GCA_000425205_00847"/>
<name>A0A0A5GGB6_9BACI</name>
<sequence length="456" mass="52319">MKYSVIEKLMWYLPSSPVLTYVADEEIEGFYSLVDSKGNLYGYIEVSDEGHFNNIGIDLLPEEVPEEWKSQWKTTLTYEELKGRAESFVHEFCQYEVTFSSSFDWGDGEFMFMFEALDEELDILLPNTGSIITFNQYGFLQAASVFPKPEGIRYPEIKVSEEEAYSILMKEPLIELGIDMEQATPKLQYIPVHEIMGVTVDGDISRVFDENPEVKPVFKELPASTTTTAIESLLGVPGHYKKYEAIGSRIWWQEPKEEVEEGDEPILMDVSEEGYVLIRSSTLAPTNYSNPLPKSQLYQAAVELLYAVEPEVNAYYKYVFDGEEAFEFDGMEWEEGDEEPTEIFTFQPFYKGIPVNSETAYVHVGYFTGFVRDATIPTVQKEHFQAFTTTPTLNFQQAQEIYTKDLLVKLSRTSEEDGFDLMYRMDVPKSARFIEKIDAHTAEVTYVESGIVEERD</sequence>
<dbReference type="eggNOG" id="ENOG5031007">
    <property type="taxonomic scope" value="Bacteria"/>
</dbReference>
<dbReference type="EMBL" id="AVPE01000007">
    <property type="protein sequence ID" value="KGX92296.1"/>
    <property type="molecule type" value="Genomic_DNA"/>
</dbReference>
<dbReference type="AlphaFoldDB" id="A0A0A5GGB6"/>
<evidence type="ECO:0008006" key="3">
    <source>
        <dbReference type="Google" id="ProtNLM"/>
    </source>
</evidence>
<gene>
    <name evidence="1" type="ORF">N781_18355</name>
</gene>
<evidence type="ECO:0000313" key="2">
    <source>
        <dbReference type="Proteomes" id="UP000030528"/>
    </source>
</evidence>
<proteinExistence type="predicted"/>
<comment type="caution">
    <text evidence="1">The sequence shown here is derived from an EMBL/GenBank/DDBJ whole genome shotgun (WGS) entry which is preliminary data.</text>
</comment>
<protein>
    <recommendedName>
        <fullName evidence="3">DUF4901 domain-containing protein</fullName>
    </recommendedName>
</protein>